<comment type="similarity">
    <text evidence="1">Belongs to the peptidase S13 family.</text>
</comment>
<dbReference type="AlphaFoldDB" id="A0A368XVN4"/>
<evidence type="ECO:0000256" key="3">
    <source>
        <dbReference type="SAM" id="SignalP"/>
    </source>
</evidence>
<dbReference type="Gene3D" id="3.50.80.20">
    <property type="entry name" value="D-Ala-D-Ala carboxypeptidase C, peptidase S13"/>
    <property type="match status" value="1"/>
</dbReference>
<dbReference type="NCBIfam" id="TIGR00666">
    <property type="entry name" value="PBP4"/>
    <property type="match status" value="1"/>
</dbReference>
<dbReference type="SUPFAM" id="SSF56601">
    <property type="entry name" value="beta-lactamase/transpeptidase-like"/>
    <property type="match status" value="1"/>
</dbReference>
<feature type="signal peptide" evidence="3">
    <location>
        <begin position="1"/>
        <end position="23"/>
    </location>
</feature>
<dbReference type="EMBL" id="QPJK01000004">
    <property type="protein sequence ID" value="RCW71529.1"/>
    <property type="molecule type" value="Genomic_DNA"/>
</dbReference>
<gene>
    <name evidence="4" type="ORF">DES41_104349</name>
</gene>
<dbReference type="GO" id="GO:0006508">
    <property type="term" value="P:proteolysis"/>
    <property type="evidence" value="ECO:0007669"/>
    <property type="project" value="InterPro"/>
</dbReference>
<evidence type="ECO:0000256" key="2">
    <source>
        <dbReference type="ARBA" id="ARBA00022801"/>
    </source>
</evidence>
<name>A0A368XVN4_9BURK</name>
<dbReference type="GO" id="GO:0004185">
    <property type="term" value="F:serine-type carboxypeptidase activity"/>
    <property type="evidence" value="ECO:0007669"/>
    <property type="project" value="InterPro"/>
</dbReference>
<proteinExistence type="inferred from homology"/>
<keyword evidence="4" id="KW-0645">Protease</keyword>
<dbReference type="InterPro" id="IPR012338">
    <property type="entry name" value="Beta-lactam/transpept-like"/>
</dbReference>
<dbReference type="OrthoDB" id="9802627at2"/>
<dbReference type="RefSeq" id="WP_114468742.1">
    <property type="nucleotide sequence ID" value="NZ_QPJK01000004.1"/>
</dbReference>
<dbReference type="Gene3D" id="3.40.710.10">
    <property type="entry name" value="DD-peptidase/beta-lactamase superfamily"/>
    <property type="match status" value="1"/>
</dbReference>
<dbReference type="PRINTS" id="PR00922">
    <property type="entry name" value="DADACBPTASE3"/>
</dbReference>
<dbReference type="GO" id="GO:0000270">
    <property type="term" value="P:peptidoglycan metabolic process"/>
    <property type="evidence" value="ECO:0007669"/>
    <property type="project" value="TreeGrafter"/>
</dbReference>
<organism evidence="4 5">
    <name type="scientific">Pseudorhodoferax soli</name>
    <dbReference type="NCBI Taxonomy" id="545864"/>
    <lineage>
        <taxon>Bacteria</taxon>
        <taxon>Pseudomonadati</taxon>
        <taxon>Pseudomonadota</taxon>
        <taxon>Betaproteobacteria</taxon>
        <taxon>Burkholderiales</taxon>
        <taxon>Comamonadaceae</taxon>
    </lineage>
</organism>
<dbReference type="InterPro" id="IPR000667">
    <property type="entry name" value="Peptidase_S13"/>
</dbReference>
<dbReference type="Pfam" id="PF02113">
    <property type="entry name" value="Peptidase_S13"/>
    <property type="match status" value="1"/>
</dbReference>
<accession>A0A368XVN4</accession>
<evidence type="ECO:0000313" key="4">
    <source>
        <dbReference type="EMBL" id="RCW71529.1"/>
    </source>
</evidence>
<dbReference type="PANTHER" id="PTHR30023">
    <property type="entry name" value="D-ALANYL-D-ALANINE CARBOXYPEPTIDASE"/>
    <property type="match status" value="1"/>
</dbReference>
<sequence length="480" mass="50883">MRLPLSRLVPLLAGWMLSLPGGAAAPGAERPLPPAVATALAQAKVPRDAVAFLVQPLDGAAPRLAHRVDAPMNPASVMKMVTTLAALDQLGPAFTWKTRFYADGAVADGVLHGNLYIEGGGDPKLVLERVDSAFRALQAAGVRQVRGDMVLDNGIFEVPAHDPAAFDNEPLRPYNVAPDGLLVNFKALILRFTPQADGTALVTSEPPLTGVAVPDAVPLARGQACGDWRSALQADFSDPNAVHLQGSFPARCGERDWAVAYVEPSSYAQRALLALFRAAGGQLDGGARQGRRPASARLLLEAPSLPLAEVIADVNKRSNNVMAQQLLLTLAAQRRLPARMEDGREAIAAWWLRFVGSATPGPVLENGAGLSRDERISASALARMLARASRHAEATTYLQSLSLAGVDGTTERMRERGLTNVVGNAWLKTGSLRDVASVAGYVRGRSGQRYVVVAMVNHASAPAARPALDALLEWAADDDR</sequence>
<reference evidence="4 5" key="1">
    <citation type="submission" date="2018-07" db="EMBL/GenBank/DDBJ databases">
        <title>Genomic Encyclopedia of Type Strains, Phase IV (KMG-IV): sequencing the most valuable type-strain genomes for metagenomic binning, comparative biology and taxonomic classification.</title>
        <authorList>
            <person name="Goeker M."/>
        </authorList>
    </citation>
    <scope>NUCLEOTIDE SEQUENCE [LARGE SCALE GENOMIC DNA]</scope>
    <source>
        <strain evidence="4 5">DSM 21634</strain>
    </source>
</reference>
<keyword evidence="3" id="KW-0732">Signal</keyword>
<keyword evidence="4" id="KW-0121">Carboxypeptidase</keyword>
<feature type="chain" id="PRO_5016770562" evidence="3">
    <location>
        <begin position="24"/>
        <end position="480"/>
    </location>
</feature>
<evidence type="ECO:0000313" key="5">
    <source>
        <dbReference type="Proteomes" id="UP000252884"/>
    </source>
</evidence>
<evidence type="ECO:0000256" key="1">
    <source>
        <dbReference type="ARBA" id="ARBA00006096"/>
    </source>
</evidence>
<dbReference type="Proteomes" id="UP000252884">
    <property type="component" value="Unassembled WGS sequence"/>
</dbReference>
<keyword evidence="2" id="KW-0378">Hydrolase</keyword>
<keyword evidence="5" id="KW-1185">Reference proteome</keyword>
<protein>
    <submittedName>
        <fullName evidence="4">D-alanyl-D-alanine carboxypeptidase/D-alanyl-D-alanine-endopeptidase (Penicillin-binding protein 4)</fullName>
    </submittedName>
</protein>
<comment type="caution">
    <text evidence="4">The sequence shown here is derived from an EMBL/GenBank/DDBJ whole genome shotgun (WGS) entry which is preliminary data.</text>
</comment>
<dbReference type="PANTHER" id="PTHR30023:SF0">
    <property type="entry name" value="PENICILLIN-SENSITIVE CARBOXYPEPTIDASE A"/>
    <property type="match status" value="1"/>
</dbReference>